<reference evidence="1" key="1">
    <citation type="submission" date="2021-01" db="EMBL/GenBank/DDBJ databases">
        <authorList>
            <person name="Corre E."/>
            <person name="Pelletier E."/>
            <person name="Niang G."/>
            <person name="Scheremetjew M."/>
            <person name="Finn R."/>
            <person name="Kale V."/>
            <person name="Holt S."/>
            <person name="Cochrane G."/>
            <person name="Meng A."/>
            <person name="Brown T."/>
            <person name="Cohen L."/>
        </authorList>
    </citation>
    <scope>NUCLEOTIDE SEQUENCE</scope>
    <source>
        <strain evidence="1">NIES-381</strain>
    </source>
</reference>
<dbReference type="PROSITE" id="PS51257">
    <property type="entry name" value="PROKAR_LIPOPROTEIN"/>
    <property type="match status" value="1"/>
</dbReference>
<protein>
    <submittedName>
        <fullName evidence="1">Uncharacterized protein</fullName>
    </submittedName>
</protein>
<name>A0A7S1IKZ4_9EUGL</name>
<organism evidence="1">
    <name type="scientific">Eutreptiella gymnastica</name>
    <dbReference type="NCBI Taxonomy" id="73025"/>
    <lineage>
        <taxon>Eukaryota</taxon>
        <taxon>Discoba</taxon>
        <taxon>Euglenozoa</taxon>
        <taxon>Euglenida</taxon>
        <taxon>Spirocuta</taxon>
        <taxon>Euglenophyceae</taxon>
        <taxon>Eutreptiales</taxon>
        <taxon>Eutreptiaceae</taxon>
        <taxon>Eutreptiella</taxon>
    </lineage>
</organism>
<dbReference type="EMBL" id="HBGA01072781">
    <property type="protein sequence ID" value="CAD9016071.1"/>
    <property type="molecule type" value="Transcribed_RNA"/>
</dbReference>
<gene>
    <name evidence="1" type="ORF">EGYM00392_LOCUS27180</name>
</gene>
<evidence type="ECO:0000313" key="1">
    <source>
        <dbReference type="EMBL" id="CAD9016071.1"/>
    </source>
</evidence>
<proteinExistence type="predicted"/>
<accession>A0A7S1IKZ4</accession>
<dbReference type="AlphaFoldDB" id="A0A7S1IKZ4"/>
<sequence>MRGAPDASALTGYPSLFSCASEQGPVVYPDHSKVFPSSCTGFPTMDLLVFTGPHDWRSLPYLFSSTMLFMPCYRNFHVVTPEHDEPLLEYLLPKNMRGLKVHSFRPSAEFCAQRPTNRFFSFWKDAGQLVNLWADNYTAGADYILQLDSDTVFNYPVTQPGVLFASPDRPHLFYWDGVEAPWSKTDAALFGGPVEMQFMAKFPVFSTATLLQSMRKRLTSAFKQSLDGVFSQGLALSQFDMMGRAFVQSLGATGNATVHPCPREGGVHQGMKCRNHPHSMSHVSYPDKRILQGHHWSSAREMQWTLHPNFVVRDERYPLVATDIIMAGWCFGQTSEQGERHPWCAEHGLGHDVHPRCYDYQGMGKREHIPELLLGHKGAHWAKPLTPLHENLELVLSPLVDIVQSKWQTQQVSTQGGGYGLEDYGGYGKSNQDTETCDVMASGEESVAKGQREQDFCPNVQEMLKGDCHWLTCAQTERVLMCPSFWMKDGQRDGKQPAEIKQLIIDKCHEDPYVPLTQIV</sequence>